<dbReference type="EMBL" id="BEZZ01000100">
    <property type="protein sequence ID" value="GCC25836.1"/>
    <property type="molecule type" value="Genomic_DNA"/>
</dbReference>
<organism evidence="11 12">
    <name type="scientific">Chiloscyllium punctatum</name>
    <name type="common">Brownbanded bambooshark</name>
    <name type="synonym">Hemiscyllium punctatum</name>
    <dbReference type="NCBI Taxonomy" id="137246"/>
    <lineage>
        <taxon>Eukaryota</taxon>
        <taxon>Metazoa</taxon>
        <taxon>Chordata</taxon>
        <taxon>Craniata</taxon>
        <taxon>Vertebrata</taxon>
        <taxon>Chondrichthyes</taxon>
        <taxon>Elasmobranchii</taxon>
        <taxon>Galeomorphii</taxon>
        <taxon>Galeoidea</taxon>
        <taxon>Orectolobiformes</taxon>
        <taxon>Hemiscylliidae</taxon>
        <taxon>Chiloscyllium</taxon>
    </lineage>
</organism>
<dbReference type="InterPro" id="IPR029157">
    <property type="entry name" value="CEP44_CC"/>
</dbReference>
<dbReference type="GO" id="GO:0005814">
    <property type="term" value="C:centriole"/>
    <property type="evidence" value="ECO:0007669"/>
    <property type="project" value="UniProtKB-SubCell"/>
</dbReference>
<protein>
    <recommendedName>
        <fullName evidence="4">Centrosomal protein of 44 kDa</fullName>
    </recommendedName>
</protein>
<evidence type="ECO:0000313" key="12">
    <source>
        <dbReference type="Proteomes" id="UP000287033"/>
    </source>
</evidence>
<feature type="domain" description="Centrosomal CEP44" evidence="10">
    <location>
        <begin position="42"/>
        <end position="165"/>
    </location>
</feature>
<keyword evidence="5" id="KW-0963">Cytoplasm</keyword>
<feature type="compositionally biased region" description="Basic residues" evidence="9">
    <location>
        <begin position="14"/>
        <end position="23"/>
    </location>
</feature>
<gene>
    <name evidence="11" type="ORF">chiPu_0004247</name>
</gene>
<comment type="subcellular location">
    <subcellularLocation>
        <location evidence="1">Cytoplasm</location>
        <location evidence="1">Cytoskeleton</location>
        <location evidence="1">Microtubule organizing center</location>
        <location evidence="1">Centrosome</location>
        <location evidence="1">Centriole</location>
    </subcellularLocation>
    <subcellularLocation>
        <location evidence="3">Cytoplasm</location>
        <location evidence="3">Cytoskeleton</location>
        <location evidence="3">Spindle pole</location>
    </subcellularLocation>
    <subcellularLocation>
        <location evidence="2">Midbody</location>
    </subcellularLocation>
</comment>
<feature type="compositionally biased region" description="Polar residues" evidence="9">
    <location>
        <begin position="348"/>
        <end position="361"/>
    </location>
</feature>
<dbReference type="GO" id="GO:0010457">
    <property type="term" value="P:centriole-centriole cohesion"/>
    <property type="evidence" value="ECO:0007669"/>
    <property type="project" value="TreeGrafter"/>
</dbReference>
<dbReference type="GO" id="GO:0005813">
    <property type="term" value="C:centrosome"/>
    <property type="evidence" value="ECO:0007669"/>
    <property type="project" value="TreeGrafter"/>
</dbReference>
<dbReference type="GO" id="GO:0007099">
    <property type="term" value="P:centriole replication"/>
    <property type="evidence" value="ECO:0007669"/>
    <property type="project" value="TreeGrafter"/>
</dbReference>
<dbReference type="STRING" id="137246.A0A401S612"/>
<evidence type="ECO:0000256" key="1">
    <source>
        <dbReference type="ARBA" id="ARBA00004114"/>
    </source>
</evidence>
<keyword evidence="7" id="KW-0206">Cytoskeleton</keyword>
<dbReference type="PANTHER" id="PTHR31477:SF1">
    <property type="entry name" value="CENTROSOMAL PROTEIN OF 44 KDA"/>
    <property type="match status" value="1"/>
</dbReference>
<dbReference type="Proteomes" id="UP000287033">
    <property type="component" value="Unassembled WGS sequence"/>
</dbReference>
<dbReference type="OMA" id="NWMEDKL"/>
<evidence type="ECO:0000256" key="2">
    <source>
        <dbReference type="ARBA" id="ARBA00004214"/>
    </source>
</evidence>
<sequence>MCGAERRAAGSAGKGRKRRRRAASRVEEYQSRARRCKMTTGDLKGSLRKLEQGLRSLNYPQDIDYNGLAKGDPAAFLPIISYAFTSYSTYVTEQLLTSGVELTGKNDSRFLDAIYKVLRDQFQYKPLLLKDQFLHYGFAERKMQFSCDIINLVMKRHKELSSLNKIKAEPNKNSNCPVKIQSRFKCASLIPENLPSESSVPMKPLVERHLPNDDMKIIYISSSPENEFIEDKPIKEYTELPTSYESQTQEMKMLKSQIAKCQEKLLELDVVQSRLQALECATAGKVIIDEKDWNNLLSRVVLLETQLLLHSRKNDMSSDSISRNEEYTFCPKTSCNSSDKETRVETPESLSHQSSGYNSLLSADESPKAMSSNSLYLTEVTKTQTMKHKVERISKMIEETTELLKCTEGSADTNVPGCFLSQRQSTADAGNL</sequence>
<evidence type="ECO:0000256" key="7">
    <source>
        <dbReference type="ARBA" id="ARBA00023212"/>
    </source>
</evidence>
<evidence type="ECO:0000256" key="3">
    <source>
        <dbReference type="ARBA" id="ARBA00004647"/>
    </source>
</evidence>
<dbReference type="GO" id="GO:0000922">
    <property type="term" value="C:spindle pole"/>
    <property type="evidence" value="ECO:0007669"/>
    <property type="project" value="UniProtKB-SubCell"/>
</dbReference>
<dbReference type="AlphaFoldDB" id="A0A401S612"/>
<dbReference type="OrthoDB" id="259598at2759"/>
<dbReference type="PANTHER" id="PTHR31477">
    <property type="entry name" value="CENTROSOMAL PROTEIN OF 44 KDA"/>
    <property type="match status" value="1"/>
</dbReference>
<evidence type="ECO:0000256" key="6">
    <source>
        <dbReference type="ARBA" id="ARBA00023054"/>
    </source>
</evidence>
<keyword evidence="6" id="KW-0175">Coiled coil</keyword>
<proteinExistence type="predicted"/>
<evidence type="ECO:0000259" key="10">
    <source>
        <dbReference type="Pfam" id="PF15007"/>
    </source>
</evidence>
<accession>A0A401S612</accession>
<feature type="region of interest" description="Disordered" evidence="9">
    <location>
        <begin position="332"/>
        <end position="365"/>
    </location>
</feature>
<feature type="region of interest" description="Disordered" evidence="9">
    <location>
        <begin position="1"/>
        <end position="27"/>
    </location>
</feature>
<keyword evidence="12" id="KW-1185">Reference proteome</keyword>
<evidence type="ECO:0000256" key="5">
    <source>
        <dbReference type="ARBA" id="ARBA00022490"/>
    </source>
</evidence>
<evidence type="ECO:0000313" key="11">
    <source>
        <dbReference type="EMBL" id="GCC25836.1"/>
    </source>
</evidence>
<evidence type="ECO:0000256" key="9">
    <source>
        <dbReference type="SAM" id="MobiDB-lite"/>
    </source>
</evidence>
<dbReference type="GO" id="GO:0030496">
    <property type="term" value="C:midbody"/>
    <property type="evidence" value="ECO:0007669"/>
    <property type="project" value="UniProtKB-SubCell"/>
</dbReference>
<comment type="function">
    <text evidence="8">Centriole-enriched microtubule-binding protein involved in centriole biogenesis. In collaboration with CEP295 and POC1B, is required for the centriole-to-centrosome conversion by ensuring the formation of bona fide centriole wall. Functions as a linker component that maintains centrosome cohesion. Associates with CROCC and regulates its stability and localization to the centrosome.</text>
</comment>
<evidence type="ECO:0000256" key="4">
    <source>
        <dbReference type="ARBA" id="ARBA00014053"/>
    </source>
</evidence>
<dbReference type="InterPro" id="IPR033603">
    <property type="entry name" value="CEP44"/>
</dbReference>
<dbReference type="Pfam" id="PF15007">
    <property type="entry name" value="CEP44"/>
    <property type="match status" value="1"/>
</dbReference>
<comment type="caution">
    <text evidence="11">The sequence shown here is derived from an EMBL/GenBank/DDBJ whole genome shotgun (WGS) entry which is preliminary data.</text>
</comment>
<name>A0A401S612_CHIPU</name>
<evidence type="ECO:0000256" key="8">
    <source>
        <dbReference type="ARBA" id="ARBA00046235"/>
    </source>
</evidence>
<reference evidence="11 12" key="1">
    <citation type="journal article" date="2018" name="Nat. Ecol. Evol.">
        <title>Shark genomes provide insights into elasmobranch evolution and the origin of vertebrates.</title>
        <authorList>
            <person name="Hara Y"/>
            <person name="Yamaguchi K"/>
            <person name="Onimaru K"/>
            <person name="Kadota M"/>
            <person name="Koyanagi M"/>
            <person name="Keeley SD"/>
            <person name="Tatsumi K"/>
            <person name="Tanaka K"/>
            <person name="Motone F"/>
            <person name="Kageyama Y"/>
            <person name="Nozu R"/>
            <person name="Adachi N"/>
            <person name="Nishimura O"/>
            <person name="Nakagawa R"/>
            <person name="Tanegashima C"/>
            <person name="Kiyatake I"/>
            <person name="Matsumoto R"/>
            <person name="Murakumo K"/>
            <person name="Nishida K"/>
            <person name="Terakita A"/>
            <person name="Kuratani S"/>
            <person name="Sato K"/>
            <person name="Hyodo S Kuraku.S."/>
        </authorList>
    </citation>
    <scope>NUCLEOTIDE SEQUENCE [LARGE SCALE GENOMIC DNA]</scope>
</reference>